<evidence type="ECO:0000256" key="1">
    <source>
        <dbReference type="SAM" id="MobiDB-lite"/>
    </source>
</evidence>
<proteinExistence type="predicted"/>
<feature type="region of interest" description="Disordered" evidence="1">
    <location>
        <begin position="74"/>
        <end position="150"/>
    </location>
</feature>
<sequence>IDEVSVVKNSKCNYNILSKAYSLLISHLHMMNQSQRERRQNRDQEGRENFIDFGTSNDYWSWRAQESAVHYLNPNQSAPQQPCSTNFRCYGTSNQPQEPRSASYRKKNSTRTGVHIEQRPHSDQNGVHQSPRPTQGEKIPNDSNQRNECRLPQQKVRVIIIV</sequence>
<organism evidence="2 3">
    <name type="scientific">Rotaria magnacalcarata</name>
    <dbReference type="NCBI Taxonomy" id="392030"/>
    <lineage>
        <taxon>Eukaryota</taxon>
        <taxon>Metazoa</taxon>
        <taxon>Spiralia</taxon>
        <taxon>Gnathifera</taxon>
        <taxon>Rotifera</taxon>
        <taxon>Eurotatoria</taxon>
        <taxon>Bdelloidea</taxon>
        <taxon>Philodinida</taxon>
        <taxon>Philodinidae</taxon>
        <taxon>Rotaria</taxon>
    </lineage>
</organism>
<reference evidence="2" key="1">
    <citation type="submission" date="2021-02" db="EMBL/GenBank/DDBJ databases">
        <authorList>
            <person name="Nowell W R."/>
        </authorList>
    </citation>
    <scope>NUCLEOTIDE SEQUENCE</scope>
</reference>
<evidence type="ECO:0000313" key="2">
    <source>
        <dbReference type="EMBL" id="CAF5206476.1"/>
    </source>
</evidence>
<dbReference type="Proteomes" id="UP000681720">
    <property type="component" value="Unassembled WGS sequence"/>
</dbReference>
<feature type="non-terminal residue" evidence="2">
    <location>
        <position position="1"/>
    </location>
</feature>
<evidence type="ECO:0000313" key="3">
    <source>
        <dbReference type="Proteomes" id="UP000681720"/>
    </source>
</evidence>
<comment type="caution">
    <text evidence="2">The sequence shown here is derived from an EMBL/GenBank/DDBJ whole genome shotgun (WGS) entry which is preliminary data.</text>
</comment>
<accession>A0A8S3IXV2</accession>
<dbReference type="EMBL" id="CAJOBJ010349641">
    <property type="protein sequence ID" value="CAF5206476.1"/>
    <property type="molecule type" value="Genomic_DNA"/>
</dbReference>
<feature type="compositionally biased region" description="Polar residues" evidence="1">
    <location>
        <begin position="123"/>
        <end position="133"/>
    </location>
</feature>
<dbReference type="AlphaFoldDB" id="A0A8S3IXV2"/>
<gene>
    <name evidence="2" type="ORF">GIL414_LOCUS78312</name>
</gene>
<protein>
    <submittedName>
        <fullName evidence="2">Uncharacterized protein</fullName>
    </submittedName>
</protein>
<name>A0A8S3IXV2_9BILA</name>
<feature type="compositionally biased region" description="Polar residues" evidence="1">
    <location>
        <begin position="74"/>
        <end position="100"/>
    </location>
</feature>